<evidence type="ECO:0000313" key="8">
    <source>
        <dbReference type="Proteomes" id="UP001230188"/>
    </source>
</evidence>
<dbReference type="AlphaFoldDB" id="A0AAD7UMP3"/>
<name>A0AAD7UMP3_9STRA</name>
<dbReference type="InterPro" id="IPR036388">
    <property type="entry name" value="WH-like_DNA-bd_sf"/>
</dbReference>
<dbReference type="InterPro" id="IPR036390">
    <property type="entry name" value="WH_DNA-bd_sf"/>
</dbReference>
<keyword evidence="8" id="KW-1185">Reference proteome</keyword>
<evidence type="ECO:0000256" key="5">
    <source>
        <dbReference type="SAM" id="MobiDB-lite"/>
    </source>
</evidence>
<organism evidence="7 8">
    <name type="scientific">Chrysophaeum taylorii</name>
    <dbReference type="NCBI Taxonomy" id="2483200"/>
    <lineage>
        <taxon>Eukaryota</taxon>
        <taxon>Sar</taxon>
        <taxon>Stramenopiles</taxon>
        <taxon>Ochrophyta</taxon>
        <taxon>Pelagophyceae</taxon>
        <taxon>Pelagomonadales</taxon>
        <taxon>Pelagomonadaceae</taxon>
        <taxon>Chrysophaeum</taxon>
    </lineage>
</organism>
<evidence type="ECO:0000256" key="1">
    <source>
        <dbReference type="ARBA" id="ARBA00004123"/>
    </source>
</evidence>
<keyword evidence="2" id="KW-0238">DNA-binding</keyword>
<dbReference type="Pfam" id="PF00447">
    <property type="entry name" value="HSF_DNA-bind"/>
    <property type="match status" value="1"/>
</dbReference>
<comment type="similarity">
    <text evidence="4">Belongs to the HSF family.</text>
</comment>
<feature type="region of interest" description="Disordered" evidence="5">
    <location>
        <begin position="165"/>
        <end position="207"/>
    </location>
</feature>
<evidence type="ECO:0000256" key="3">
    <source>
        <dbReference type="ARBA" id="ARBA00023242"/>
    </source>
</evidence>
<dbReference type="GO" id="GO:0043565">
    <property type="term" value="F:sequence-specific DNA binding"/>
    <property type="evidence" value="ECO:0007669"/>
    <property type="project" value="InterPro"/>
</dbReference>
<sequence length="207" mass="23284">MTVALCLTEGCVSPTPETVLRLPRGPIVASKALSALETLADVAASALETTRKDVASLAQPWPPRARTFPCVLRDMIDESPDDVLRWCDDGCAFVVADTQAFCATVLPKYFRHGRLTSFQRQLSFYQFRRARLAKNGGPIYPSTRNGSPLAYHHPLFARHSNEQQLRAMTRRPRPQRRLEQEEDVARRSRRGSRMRSSSVGLFPQVSD</sequence>
<gene>
    <name evidence="7" type="ORF">CTAYLR_004171</name>
</gene>
<feature type="compositionally biased region" description="Basic and acidic residues" evidence="5">
    <location>
        <begin position="176"/>
        <end position="186"/>
    </location>
</feature>
<dbReference type="PANTHER" id="PTHR10015">
    <property type="entry name" value="HEAT SHOCK TRANSCRIPTION FACTOR"/>
    <property type="match status" value="1"/>
</dbReference>
<accession>A0AAD7UMP3</accession>
<feature type="domain" description="HSF-type DNA-binding" evidence="6">
    <location>
        <begin position="64"/>
        <end position="171"/>
    </location>
</feature>
<dbReference type="Proteomes" id="UP001230188">
    <property type="component" value="Unassembled WGS sequence"/>
</dbReference>
<dbReference type="SMART" id="SM00415">
    <property type="entry name" value="HSF"/>
    <property type="match status" value="1"/>
</dbReference>
<keyword evidence="3" id="KW-0539">Nucleus</keyword>
<evidence type="ECO:0000256" key="2">
    <source>
        <dbReference type="ARBA" id="ARBA00023125"/>
    </source>
</evidence>
<dbReference type="InterPro" id="IPR000232">
    <property type="entry name" value="HSF_DNA-bd"/>
</dbReference>
<evidence type="ECO:0000256" key="4">
    <source>
        <dbReference type="RuleBase" id="RU004020"/>
    </source>
</evidence>
<dbReference type="GO" id="GO:0005634">
    <property type="term" value="C:nucleus"/>
    <property type="evidence" value="ECO:0007669"/>
    <property type="project" value="UniProtKB-SubCell"/>
</dbReference>
<comment type="subcellular location">
    <subcellularLocation>
        <location evidence="1">Nucleus</location>
    </subcellularLocation>
</comment>
<comment type="caution">
    <text evidence="7">The sequence shown here is derived from an EMBL/GenBank/DDBJ whole genome shotgun (WGS) entry which is preliminary data.</text>
</comment>
<dbReference type="EMBL" id="JAQMWT010000078">
    <property type="protein sequence ID" value="KAJ8611264.1"/>
    <property type="molecule type" value="Genomic_DNA"/>
</dbReference>
<evidence type="ECO:0000313" key="7">
    <source>
        <dbReference type="EMBL" id="KAJ8611264.1"/>
    </source>
</evidence>
<dbReference type="Gene3D" id="1.10.10.10">
    <property type="entry name" value="Winged helix-like DNA-binding domain superfamily/Winged helix DNA-binding domain"/>
    <property type="match status" value="1"/>
</dbReference>
<dbReference type="PANTHER" id="PTHR10015:SF427">
    <property type="entry name" value="HEAT SHOCK FACTOR PROTEIN"/>
    <property type="match status" value="1"/>
</dbReference>
<dbReference type="GO" id="GO:0003700">
    <property type="term" value="F:DNA-binding transcription factor activity"/>
    <property type="evidence" value="ECO:0007669"/>
    <property type="project" value="InterPro"/>
</dbReference>
<evidence type="ECO:0000259" key="6">
    <source>
        <dbReference type="SMART" id="SM00415"/>
    </source>
</evidence>
<reference evidence="7" key="1">
    <citation type="submission" date="2023-01" db="EMBL/GenBank/DDBJ databases">
        <title>Metagenome sequencing of chrysophaentin producing Chrysophaeum taylorii.</title>
        <authorList>
            <person name="Davison J."/>
            <person name="Bewley C."/>
        </authorList>
    </citation>
    <scope>NUCLEOTIDE SEQUENCE</scope>
    <source>
        <strain evidence="7">NIES-1699</strain>
    </source>
</reference>
<protein>
    <recommendedName>
        <fullName evidence="6">HSF-type DNA-binding domain-containing protein</fullName>
    </recommendedName>
</protein>
<dbReference type="SUPFAM" id="SSF46785">
    <property type="entry name" value="Winged helix' DNA-binding domain"/>
    <property type="match status" value="1"/>
</dbReference>
<proteinExistence type="inferred from homology"/>